<dbReference type="GO" id="GO:0000428">
    <property type="term" value="C:DNA-directed RNA polymerase complex"/>
    <property type="evidence" value="ECO:0007669"/>
    <property type="project" value="UniProtKB-KW"/>
</dbReference>
<evidence type="ECO:0000313" key="1">
    <source>
        <dbReference type="EMBL" id="CAC27014.1"/>
    </source>
</evidence>
<dbReference type="AlphaFoldDB" id="Q9AW56"/>
<proteinExistence type="predicted"/>
<dbReference type="GeneID" id="857450"/>
<sequence length="171" mass="20928">MNNFRYLRFVSKILTPSIKNFDYYSRVNYLTKEGNFFSFYSCAIHDFWFFSDDIKFLLEDECKGEKKLTRFVSFFLILNFKSLFDNTLKYFYSIMLKYEKKSFDLLLKIKNLITINDKYFFFLKLHEISIQTWYSNVSVIYKKYVNNRESELEDFELQTLQIISTNRKILI</sequence>
<accession>Q9AW56</accession>
<organism evidence="1 2">
    <name type="scientific">Guillardia theta</name>
    <name type="common">Cryptophyte</name>
    <name type="synonym">Cryptomonas phi</name>
    <dbReference type="NCBI Taxonomy" id="55529"/>
    <lineage>
        <taxon>Eukaryota</taxon>
        <taxon>Cryptophyceae</taxon>
        <taxon>Pyrenomonadales</taxon>
        <taxon>Geminigeraceae</taxon>
        <taxon>Guillardia</taxon>
    </lineage>
</organism>
<gene>
    <name evidence="1" type="primary">cbp</name>
</gene>
<dbReference type="EMBL" id="AJ010592">
    <property type="protein sequence ID" value="CAC27014.1"/>
    <property type="molecule type" value="Genomic_DNA"/>
</dbReference>
<name>Q9AW56_GUITH</name>
<dbReference type="RefSeq" id="XP_001713230.1">
    <property type="nucleotide sequence ID" value="XM_001713178.1"/>
</dbReference>
<evidence type="ECO:0000313" key="2">
    <source>
        <dbReference type="Proteomes" id="UP000242167"/>
    </source>
</evidence>
<protein>
    <submittedName>
        <fullName evidence="1">Cap-binding protein</fullName>
    </submittedName>
</protein>
<dbReference type="Proteomes" id="UP000242167">
    <property type="component" value="Nucleomorph 2"/>
</dbReference>
<dbReference type="PIR" id="E90107">
    <property type="entry name" value="E90107"/>
</dbReference>
<reference evidence="1 2" key="1">
    <citation type="journal article" date="2001" name="Nature">
        <title>The highly reduced genome of an enslaved algal nucleus.</title>
        <authorList>
            <person name="Douglas S."/>
            <person name="Zauner S."/>
            <person name="Fraunholz M."/>
            <person name="Beaton M."/>
            <person name="Penny S."/>
            <person name="Deng L."/>
            <person name="Wu X."/>
            <person name="Reith M."/>
            <person name="Cavalier-Smith T."/>
            <person name="Maier U."/>
        </authorList>
    </citation>
    <scope>NUCLEOTIDE SEQUENCE [LARGE SCALE GENOMIC DNA]</scope>
</reference>